<protein>
    <submittedName>
        <fullName evidence="1">Uncharacterized protein</fullName>
    </submittedName>
</protein>
<organism evidence="1 2">
    <name type="scientific">Microvirga lupini</name>
    <dbReference type="NCBI Taxonomy" id="420324"/>
    <lineage>
        <taxon>Bacteria</taxon>
        <taxon>Pseudomonadati</taxon>
        <taxon>Pseudomonadota</taxon>
        <taxon>Alphaproteobacteria</taxon>
        <taxon>Hyphomicrobiales</taxon>
        <taxon>Methylobacteriaceae</taxon>
        <taxon>Microvirga</taxon>
    </lineage>
</organism>
<name>A0A7W4VI55_9HYPH</name>
<reference evidence="1 2" key="1">
    <citation type="submission" date="2020-08" db="EMBL/GenBank/DDBJ databases">
        <title>The Agave Microbiome: Exploring the role of microbial communities in plant adaptations to desert environments.</title>
        <authorList>
            <person name="Partida-Martinez L.P."/>
        </authorList>
    </citation>
    <scope>NUCLEOTIDE SEQUENCE [LARGE SCALE GENOMIC DNA]</scope>
    <source>
        <strain evidence="1 2">AT3.9</strain>
    </source>
</reference>
<dbReference type="EMBL" id="JACHWB010000001">
    <property type="protein sequence ID" value="MBB3016982.1"/>
    <property type="molecule type" value="Genomic_DNA"/>
</dbReference>
<proteinExistence type="predicted"/>
<gene>
    <name evidence="1" type="ORF">FHR70_000022</name>
</gene>
<dbReference type="AlphaFoldDB" id="A0A7W4VI55"/>
<dbReference type="Proteomes" id="UP000532010">
    <property type="component" value="Unassembled WGS sequence"/>
</dbReference>
<evidence type="ECO:0000313" key="2">
    <source>
        <dbReference type="Proteomes" id="UP000532010"/>
    </source>
</evidence>
<keyword evidence="2" id="KW-1185">Reference proteome</keyword>
<comment type="caution">
    <text evidence="1">The sequence shown here is derived from an EMBL/GenBank/DDBJ whole genome shotgun (WGS) entry which is preliminary data.</text>
</comment>
<sequence>MRSLSLSVFLLASAAMIAPILIALAYAASILTSALMFP</sequence>
<accession>A0A7W4VI55</accession>
<evidence type="ECO:0000313" key="1">
    <source>
        <dbReference type="EMBL" id="MBB3016982.1"/>
    </source>
</evidence>